<feature type="transmembrane region" description="Helical" evidence="1">
    <location>
        <begin position="84"/>
        <end position="103"/>
    </location>
</feature>
<dbReference type="InterPro" id="IPR035919">
    <property type="entry name" value="EAL_sf"/>
</dbReference>
<feature type="transmembrane region" description="Helical" evidence="1">
    <location>
        <begin position="144"/>
        <end position="164"/>
    </location>
</feature>
<evidence type="ECO:0000313" key="5">
    <source>
        <dbReference type="EMBL" id="KTW01162.1"/>
    </source>
</evidence>
<dbReference type="SMART" id="SM00052">
    <property type="entry name" value="EAL"/>
    <property type="match status" value="1"/>
</dbReference>
<dbReference type="PANTHER" id="PTHR44757:SF2">
    <property type="entry name" value="BIOFILM ARCHITECTURE MAINTENANCE PROTEIN MBAA"/>
    <property type="match status" value="1"/>
</dbReference>
<name>A0A147IZG2_9SPHN</name>
<dbReference type="InterPro" id="IPR035965">
    <property type="entry name" value="PAS-like_dom_sf"/>
</dbReference>
<dbReference type="GO" id="GO:0016020">
    <property type="term" value="C:membrane"/>
    <property type="evidence" value="ECO:0007669"/>
    <property type="project" value="UniProtKB-UniRule"/>
</dbReference>
<dbReference type="Proteomes" id="UP000073923">
    <property type="component" value="Unassembled WGS sequence"/>
</dbReference>
<feature type="transmembrane region" description="Helical" evidence="1">
    <location>
        <begin position="216"/>
        <end position="238"/>
    </location>
</feature>
<dbReference type="Gene3D" id="3.30.70.270">
    <property type="match status" value="1"/>
</dbReference>
<reference evidence="5 6" key="1">
    <citation type="journal article" date="2016" name="Front. Microbiol.">
        <title>Genomic Resource of Rice Seed Associated Bacteria.</title>
        <authorList>
            <person name="Midha S."/>
            <person name="Bansal K."/>
            <person name="Sharma S."/>
            <person name="Kumar N."/>
            <person name="Patil P.P."/>
            <person name="Chaudhry V."/>
            <person name="Patil P.B."/>
        </authorList>
    </citation>
    <scope>NUCLEOTIDE SEQUENCE [LARGE SCALE GENOMIC DNA]</scope>
    <source>
        <strain evidence="5 6">NS355</strain>
    </source>
</reference>
<accession>A0A147IZG2</accession>
<dbReference type="SUPFAM" id="SSF55073">
    <property type="entry name" value="Nucleotide cyclase"/>
    <property type="match status" value="1"/>
</dbReference>
<evidence type="ECO:0000259" key="2">
    <source>
        <dbReference type="PROSITE" id="PS50883"/>
    </source>
</evidence>
<dbReference type="SUPFAM" id="SSF55785">
    <property type="entry name" value="PYP-like sensor domain (PAS domain)"/>
    <property type="match status" value="1"/>
</dbReference>
<dbReference type="AlphaFoldDB" id="A0A147IZG2"/>
<feature type="transmembrane region" description="Helical" evidence="1">
    <location>
        <begin position="15"/>
        <end position="34"/>
    </location>
</feature>
<dbReference type="InterPro" id="IPR005330">
    <property type="entry name" value="MHYT_dom"/>
</dbReference>
<dbReference type="InterPro" id="IPR043128">
    <property type="entry name" value="Rev_trsase/Diguanyl_cyclase"/>
</dbReference>
<dbReference type="EMBL" id="LDTF01000007">
    <property type="protein sequence ID" value="KTW01162.1"/>
    <property type="molecule type" value="Genomic_DNA"/>
</dbReference>
<dbReference type="Gene3D" id="3.20.20.450">
    <property type="entry name" value="EAL domain"/>
    <property type="match status" value="1"/>
</dbReference>
<proteinExistence type="predicted"/>
<gene>
    <name evidence="5" type="ORF">NS355_02185</name>
</gene>
<feature type="domain" description="MHYT" evidence="4">
    <location>
        <begin position="12"/>
        <end position="199"/>
    </location>
</feature>
<organism evidence="5 6">
    <name type="scientific">Sphingomonas yabuuchiae</name>
    <dbReference type="NCBI Taxonomy" id="172044"/>
    <lineage>
        <taxon>Bacteria</taxon>
        <taxon>Pseudomonadati</taxon>
        <taxon>Pseudomonadota</taxon>
        <taxon>Alphaproteobacteria</taxon>
        <taxon>Sphingomonadales</taxon>
        <taxon>Sphingomonadaceae</taxon>
        <taxon>Sphingomonas</taxon>
    </lineage>
</organism>
<dbReference type="Pfam" id="PF00563">
    <property type="entry name" value="EAL"/>
    <property type="match status" value="1"/>
</dbReference>
<evidence type="ECO:0000256" key="1">
    <source>
        <dbReference type="PROSITE-ProRule" id="PRU00244"/>
    </source>
</evidence>
<dbReference type="CDD" id="cd01949">
    <property type="entry name" value="GGDEF"/>
    <property type="match status" value="1"/>
</dbReference>
<evidence type="ECO:0000313" key="6">
    <source>
        <dbReference type="Proteomes" id="UP000073923"/>
    </source>
</evidence>
<dbReference type="NCBIfam" id="TIGR00254">
    <property type="entry name" value="GGDEF"/>
    <property type="match status" value="1"/>
</dbReference>
<dbReference type="PANTHER" id="PTHR44757">
    <property type="entry name" value="DIGUANYLATE CYCLASE DGCP"/>
    <property type="match status" value="1"/>
</dbReference>
<feature type="transmembrane region" description="Helical" evidence="1">
    <location>
        <begin position="115"/>
        <end position="138"/>
    </location>
</feature>
<dbReference type="SUPFAM" id="SSF141868">
    <property type="entry name" value="EAL domain-like"/>
    <property type="match status" value="1"/>
</dbReference>
<dbReference type="PATRIC" id="fig|172044.3.peg.2702"/>
<dbReference type="FunFam" id="3.30.70.270:FF:000001">
    <property type="entry name" value="Diguanylate cyclase domain protein"/>
    <property type="match status" value="1"/>
</dbReference>
<comment type="caution">
    <text evidence="5">The sequence shown here is derived from an EMBL/GenBank/DDBJ whole genome shotgun (WGS) entry which is preliminary data.</text>
</comment>
<dbReference type="GO" id="GO:0003824">
    <property type="term" value="F:catalytic activity"/>
    <property type="evidence" value="ECO:0007669"/>
    <property type="project" value="UniProtKB-ARBA"/>
</dbReference>
<protein>
    <submittedName>
        <fullName evidence="5">Diguanylate phosphodiesterase</fullName>
    </submittedName>
</protein>
<dbReference type="SMART" id="SM00267">
    <property type="entry name" value="GGDEF"/>
    <property type="match status" value="1"/>
</dbReference>
<dbReference type="Pfam" id="PF03707">
    <property type="entry name" value="MHYT"/>
    <property type="match status" value="2"/>
</dbReference>
<dbReference type="PROSITE" id="PS50883">
    <property type="entry name" value="EAL"/>
    <property type="match status" value="1"/>
</dbReference>
<feature type="transmembrane region" description="Helical" evidence="1">
    <location>
        <begin position="49"/>
        <end position="72"/>
    </location>
</feature>
<dbReference type="PROSITE" id="PS50887">
    <property type="entry name" value="GGDEF"/>
    <property type="match status" value="1"/>
</dbReference>
<feature type="transmembrane region" description="Helical" evidence="1">
    <location>
        <begin position="176"/>
        <end position="196"/>
    </location>
</feature>
<dbReference type="Pfam" id="PF00990">
    <property type="entry name" value="GGDEF"/>
    <property type="match status" value="1"/>
</dbReference>
<dbReference type="InterPro" id="IPR001633">
    <property type="entry name" value="EAL_dom"/>
</dbReference>
<feature type="domain" description="GGDEF" evidence="3">
    <location>
        <begin position="386"/>
        <end position="519"/>
    </location>
</feature>
<keyword evidence="1" id="KW-1133">Transmembrane helix</keyword>
<dbReference type="OrthoDB" id="9814202at2"/>
<dbReference type="CDD" id="cd01948">
    <property type="entry name" value="EAL"/>
    <property type="match status" value="1"/>
</dbReference>
<dbReference type="InterPro" id="IPR029787">
    <property type="entry name" value="Nucleotide_cyclase"/>
</dbReference>
<dbReference type="InterPro" id="IPR000160">
    <property type="entry name" value="GGDEF_dom"/>
</dbReference>
<dbReference type="InterPro" id="IPR052155">
    <property type="entry name" value="Biofilm_reg_signaling"/>
</dbReference>
<dbReference type="PROSITE" id="PS50924">
    <property type="entry name" value="MHYT"/>
    <property type="match status" value="1"/>
</dbReference>
<evidence type="ECO:0000259" key="3">
    <source>
        <dbReference type="PROSITE" id="PS50887"/>
    </source>
</evidence>
<keyword evidence="1" id="KW-0812">Transmembrane</keyword>
<keyword evidence="1" id="KW-0472">Membrane</keyword>
<evidence type="ECO:0000259" key="4">
    <source>
        <dbReference type="PROSITE" id="PS50924"/>
    </source>
</evidence>
<feature type="domain" description="EAL" evidence="2">
    <location>
        <begin position="528"/>
        <end position="778"/>
    </location>
</feature>
<sequence>MLNIVGCIVGQHDPWLILPALGVCVLGLIALFLLHDRAEECVEARRRNWVALAAITGGVSIWCTHFLSMLAYRGPLPLGFDLPLTLISIAAPCLTIWIALGYIRRRRDLTGCLAVGGLTTIGIGAMHLIGMAALIVPAHIRYDHLGLATAFLAAMLLLTAAFHIHVRTSGRGRTALSVGVAALGIVVLHFGAMTATTLVPGGVVVDPNLHPLRPLSLARVVGLVTAAIVVALVAAALLDRLLTDLRGLTQATREGIAILHHGRIVEANARLATMLGIEPSRLTGSRPEDWLEAIDAVPLILVDGGLIETRPRAIASLDRCLEIASHEIEYRGRRAMVMSVRDLTEQRRAQRQIEFMAVHDPLTELPNRAFFNQALESAIAQADQKGPFALLALDLDRFKAVNDLFGHAAGDAILCRVAAILTAAVNEAGVVARVGGDEFLILQRGIEDPECVRRLAESILEAFAAEMDLSRDPMAVGVSIGVSLFPQDAVDAQSLRQNADVALYRAKTGGRGTASFFDQDMDRTMRKRLALEHDLRHALLRGQMRLAYQPLVSTDSATVIGHEALLRWEHPERGIVEPDEFVPLAEETGIILQLGEWVLSTACRTAADWPEPMTLAVNVSPIQFQLPNLAEIVARALDESGFPAHRLELEITENVLLHDRESTLKTLHRLKAIGVGIVMDDFGTGYSSLSNLQCFPFDKIKIDKSFISGVATDAAARSIVRAIVGLGQSLNLPVVAEGVETAEQHRMVLEEGCPQAQGYLFGRPAQPLVGVQPLARALRRRP</sequence>
<dbReference type="Gene3D" id="3.30.450.20">
    <property type="entry name" value="PAS domain"/>
    <property type="match status" value="1"/>
</dbReference>